<accession>A0A4Q0I479</accession>
<comment type="caution">
    <text evidence="9">The sequence shown here is derived from an EMBL/GenBank/DDBJ whole genome shotgun (WGS) entry which is preliminary data.</text>
</comment>
<comment type="subunit">
    <text evidence="5 6">Interacts with MinD and FtsZ.</text>
</comment>
<dbReference type="GO" id="GO:0000917">
    <property type="term" value="P:division septum assembly"/>
    <property type="evidence" value="ECO:0007669"/>
    <property type="project" value="UniProtKB-KW"/>
</dbReference>
<evidence type="ECO:0000313" key="9">
    <source>
        <dbReference type="EMBL" id="RXE59041.1"/>
    </source>
</evidence>
<reference evidence="10" key="1">
    <citation type="submission" date="2018-11" db="EMBL/GenBank/DDBJ databases">
        <title>Genome sequencing of a novel mesophilic and cellulolytic organism within the genus Hungateiclostridium.</title>
        <authorList>
            <person name="Rettenmaier R."/>
            <person name="Liebl W."/>
            <person name="Zverlov V."/>
        </authorList>
    </citation>
    <scope>NUCLEOTIDE SEQUENCE [LARGE SCALE GENOMIC DNA]</scope>
    <source>
        <strain evidence="10">N2K1</strain>
    </source>
</reference>
<evidence type="ECO:0000256" key="3">
    <source>
        <dbReference type="ARBA" id="ARBA00023210"/>
    </source>
</evidence>
<dbReference type="InterPro" id="IPR005526">
    <property type="entry name" value="Septum_form_inhib_MinC_C"/>
</dbReference>
<dbReference type="InterPro" id="IPR016098">
    <property type="entry name" value="CAP/MinC_C"/>
</dbReference>
<keyword evidence="3 6" id="KW-0717">Septation</keyword>
<dbReference type="AlphaFoldDB" id="A0A4Q0I479"/>
<organism evidence="9 10">
    <name type="scientific">Acetivibrio mesophilus</name>
    <dbReference type="NCBI Taxonomy" id="2487273"/>
    <lineage>
        <taxon>Bacteria</taxon>
        <taxon>Bacillati</taxon>
        <taxon>Bacillota</taxon>
        <taxon>Clostridia</taxon>
        <taxon>Eubacteriales</taxon>
        <taxon>Oscillospiraceae</taxon>
        <taxon>Acetivibrio</taxon>
    </lineage>
</organism>
<dbReference type="InterPro" id="IPR036145">
    <property type="entry name" value="MinC_C_sf"/>
</dbReference>
<comment type="similarity">
    <text evidence="1 6">Belongs to the MinC family.</text>
</comment>
<dbReference type="Pfam" id="PF22642">
    <property type="entry name" value="MinC_N_1"/>
    <property type="match status" value="1"/>
</dbReference>
<dbReference type="InterPro" id="IPR055219">
    <property type="entry name" value="MinC_N_1"/>
</dbReference>
<name>A0A4Q0I479_9FIRM</name>
<dbReference type="OrthoDB" id="9790810at2"/>
<dbReference type="Gene3D" id="3.30.160.540">
    <property type="match status" value="1"/>
</dbReference>
<dbReference type="PANTHER" id="PTHR34108">
    <property type="entry name" value="SEPTUM SITE-DETERMINING PROTEIN MINC"/>
    <property type="match status" value="1"/>
</dbReference>
<dbReference type="Pfam" id="PF03775">
    <property type="entry name" value="MinC_C"/>
    <property type="match status" value="1"/>
</dbReference>
<evidence type="ECO:0000256" key="4">
    <source>
        <dbReference type="ARBA" id="ARBA00023306"/>
    </source>
</evidence>
<evidence type="ECO:0000256" key="6">
    <source>
        <dbReference type="HAMAP-Rule" id="MF_00267"/>
    </source>
</evidence>
<evidence type="ECO:0000256" key="1">
    <source>
        <dbReference type="ARBA" id="ARBA00006291"/>
    </source>
</evidence>
<feature type="domain" description="Septum formation inhibitor MinC C-terminal" evidence="7">
    <location>
        <begin position="121"/>
        <end position="220"/>
    </location>
</feature>
<keyword evidence="10" id="KW-1185">Reference proteome</keyword>
<protein>
    <recommendedName>
        <fullName evidence="6">Probable septum site-determining protein MinC</fullName>
    </recommendedName>
</protein>
<evidence type="ECO:0000256" key="5">
    <source>
        <dbReference type="ARBA" id="ARBA00046874"/>
    </source>
</evidence>
<dbReference type="InterPro" id="IPR013033">
    <property type="entry name" value="MinC"/>
</dbReference>
<evidence type="ECO:0000313" key="10">
    <source>
        <dbReference type="Proteomes" id="UP000289166"/>
    </source>
</evidence>
<comment type="function">
    <text evidence="6">Cell division inhibitor that blocks the formation of polar Z ring septums. Rapidly oscillates between the poles of the cell to destabilize FtsZ filaments that have formed before they mature into polar Z rings. Prevents FtsZ polymerization.</text>
</comment>
<dbReference type="Gene3D" id="2.160.20.70">
    <property type="match status" value="1"/>
</dbReference>
<dbReference type="EMBL" id="RLII01000009">
    <property type="protein sequence ID" value="RXE59041.1"/>
    <property type="molecule type" value="Genomic_DNA"/>
</dbReference>
<dbReference type="NCBIfam" id="TIGR01222">
    <property type="entry name" value="minC"/>
    <property type="match status" value="1"/>
</dbReference>
<proteinExistence type="inferred from homology"/>
<dbReference type="Proteomes" id="UP000289166">
    <property type="component" value="Unassembled WGS sequence"/>
</dbReference>
<dbReference type="GO" id="GO:1901891">
    <property type="term" value="P:regulation of cell septum assembly"/>
    <property type="evidence" value="ECO:0007669"/>
    <property type="project" value="InterPro"/>
</dbReference>
<dbReference type="RefSeq" id="WP_069194383.1">
    <property type="nucleotide sequence ID" value="NZ_RLII01000009.1"/>
</dbReference>
<dbReference type="PANTHER" id="PTHR34108:SF1">
    <property type="entry name" value="SEPTUM SITE-DETERMINING PROTEIN MINC"/>
    <property type="match status" value="1"/>
</dbReference>
<evidence type="ECO:0000259" key="8">
    <source>
        <dbReference type="Pfam" id="PF22642"/>
    </source>
</evidence>
<keyword evidence="4 6" id="KW-0131">Cell cycle</keyword>
<evidence type="ECO:0000256" key="2">
    <source>
        <dbReference type="ARBA" id="ARBA00022618"/>
    </source>
</evidence>
<feature type="domain" description="Septum site-determining protein MinC N-terminal" evidence="8">
    <location>
        <begin position="6"/>
        <end position="80"/>
    </location>
</feature>
<gene>
    <name evidence="6 9" type="primary">minC</name>
    <name evidence="9" type="ORF">EFD62_08735</name>
</gene>
<sequence length="227" mass="25406">MHEGSVIFKGSLNWLTIIMKEDEDYSTIFNQIEEKIASSGRFFKGATLSVKYRGKKLSKEEERKIFELLRDKSGAKINSFEEDTEDPVKVQPEQQQPKLHSKIRMSNFYFKGLEEGITKFHRGTVRSGQLVSFDGNLVVIGDVNPGGEVCATGHVVVMGSLRGIVHAGANGNKEALVVALNLQPTQLRIADVITRPPDEKEMGGQFFPELAYIKGDTVYIERYLPAR</sequence>
<evidence type="ECO:0000259" key="7">
    <source>
        <dbReference type="Pfam" id="PF03775"/>
    </source>
</evidence>
<keyword evidence="2 6" id="KW-0132">Cell division</keyword>
<dbReference type="HAMAP" id="MF_00267">
    <property type="entry name" value="MinC"/>
    <property type="match status" value="1"/>
</dbReference>
<dbReference type="GO" id="GO:0000902">
    <property type="term" value="P:cell morphogenesis"/>
    <property type="evidence" value="ECO:0007669"/>
    <property type="project" value="InterPro"/>
</dbReference>
<dbReference type="SUPFAM" id="SSF63848">
    <property type="entry name" value="Cell-division inhibitor MinC, C-terminal domain"/>
    <property type="match status" value="1"/>
</dbReference>